<dbReference type="STRING" id="471856.Jden_2209"/>
<evidence type="ECO:0000256" key="5">
    <source>
        <dbReference type="ARBA" id="ARBA00013063"/>
    </source>
</evidence>
<name>C7R1L1_JONDD</name>
<dbReference type="GO" id="GO:0008675">
    <property type="term" value="F:2-dehydro-3-deoxy-phosphogluconate aldolase activity"/>
    <property type="evidence" value="ECO:0007669"/>
    <property type="project" value="UniProtKB-EC"/>
</dbReference>
<evidence type="ECO:0000256" key="4">
    <source>
        <dbReference type="ARBA" id="ARBA00011233"/>
    </source>
</evidence>
<keyword evidence="8" id="KW-0119">Carbohydrate metabolism</keyword>
<proteinExistence type="inferred from homology"/>
<evidence type="ECO:0000313" key="10">
    <source>
        <dbReference type="Proteomes" id="UP000000628"/>
    </source>
</evidence>
<dbReference type="Gene3D" id="3.20.20.70">
    <property type="entry name" value="Aldolase class I"/>
    <property type="match status" value="1"/>
</dbReference>
<dbReference type="AlphaFoldDB" id="C7R1L1"/>
<dbReference type="PANTHER" id="PTHR30246:SF1">
    <property type="entry name" value="2-DEHYDRO-3-DEOXY-6-PHOSPHOGALACTONATE ALDOLASE-RELATED"/>
    <property type="match status" value="1"/>
</dbReference>
<accession>C7R1L1</accession>
<evidence type="ECO:0000256" key="7">
    <source>
        <dbReference type="ARBA" id="ARBA00023270"/>
    </source>
</evidence>
<comment type="subunit">
    <text evidence="4">Homotrimer.</text>
</comment>
<dbReference type="PANTHER" id="PTHR30246">
    <property type="entry name" value="2-KETO-3-DEOXY-6-PHOSPHOGLUCONATE ALDOLASE"/>
    <property type="match status" value="1"/>
</dbReference>
<reference evidence="9 10" key="1">
    <citation type="journal article" date="2009" name="Stand. Genomic Sci.">
        <title>Complete genome sequence of Jonesia denitrificans type strain (Prevot 55134).</title>
        <authorList>
            <person name="Pukall R."/>
            <person name="Gehrich-Schroter G."/>
            <person name="Lapidus A."/>
            <person name="Nolan M."/>
            <person name="Glavina Del Rio T."/>
            <person name="Lucas S."/>
            <person name="Chen F."/>
            <person name="Tice H."/>
            <person name="Pitluck S."/>
            <person name="Cheng J.F."/>
            <person name="Copeland A."/>
            <person name="Saunders E."/>
            <person name="Brettin T."/>
            <person name="Detter J.C."/>
            <person name="Bruce D."/>
            <person name="Goodwin L."/>
            <person name="Pati A."/>
            <person name="Ivanova N."/>
            <person name="Mavromatis K."/>
            <person name="Ovchinnikova G."/>
            <person name="Chen A."/>
            <person name="Palaniappan K."/>
            <person name="Land M."/>
            <person name="Hauser L."/>
            <person name="Chang Y.J."/>
            <person name="Jeffries C.D."/>
            <person name="Chain P."/>
            <person name="Goker M."/>
            <person name="Bristow J."/>
            <person name="Eisen J.A."/>
            <person name="Markowitz V."/>
            <person name="Hugenholtz P."/>
            <person name="Kyrpides N.C."/>
            <person name="Klenk H.P."/>
            <person name="Han C."/>
        </authorList>
    </citation>
    <scope>NUCLEOTIDE SEQUENCE [LARGE SCALE GENOMIC DNA]</scope>
    <source>
        <strain evidence="10">ATCC 14870 / DSM 20603 / BCRC 15368 / CIP 55.134 / JCM 11481 / NBRC 15587 / NCTC 10816 / Prevot 55134</strain>
    </source>
</reference>
<comment type="catalytic activity">
    <reaction evidence="1">
        <text>2-dehydro-3-deoxy-6-phospho-D-gluconate = D-glyceraldehyde 3-phosphate + pyruvate</text>
        <dbReference type="Rhea" id="RHEA:17089"/>
        <dbReference type="ChEBI" id="CHEBI:15361"/>
        <dbReference type="ChEBI" id="CHEBI:57569"/>
        <dbReference type="ChEBI" id="CHEBI:59776"/>
        <dbReference type="EC" id="4.1.2.14"/>
    </reaction>
</comment>
<keyword evidence="7" id="KW-0704">Schiff base</keyword>
<comment type="pathway">
    <text evidence="2">Carbohydrate acid metabolism; 2-dehydro-3-deoxy-D-gluconate degradation; D-glyceraldehyde 3-phosphate and pyruvate from 2-dehydro-3-deoxy-D-gluconate: step 2/2.</text>
</comment>
<gene>
    <name evidence="9" type="ordered locus">Jden_2209</name>
</gene>
<dbReference type="EC" id="4.1.2.14" evidence="5"/>
<dbReference type="EMBL" id="CP001706">
    <property type="protein sequence ID" value="ACV09846.1"/>
    <property type="molecule type" value="Genomic_DNA"/>
</dbReference>
<evidence type="ECO:0000256" key="8">
    <source>
        <dbReference type="ARBA" id="ARBA00023277"/>
    </source>
</evidence>
<organism evidence="9 10">
    <name type="scientific">Jonesia denitrificans (strain ATCC 14870 / DSM 20603 / BCRC 15368 / CIP 55.134 / JCM 11481 / NBRC 15587 / NCTC 10816 / Prevot 55134)</name>
    <name type="common">Listeria denitrificans</name>
    <dbReference type="NCBI Taxonomy" id="471856"/>
    <lineage>
        <taxon>Bacteria</taxon>
        <taxon>Bacillati</taxon>
        <taxon>Actinomycetota</taxon>
        <taxon>Actinomycetes</taxon>
        <taxon>Micrococcales</taxon>
        <taxon>Jonesiaceae</taxon>
        <taxon>Jonesia</taxon>
    </lineage>
</organism>
<keyword evidence="10" id="KW-1185">Reference proteome</keyword>
<dbReference type="Pfam" id="PF01081">
    <property type="entry name" value="Aldolase"/>
    <property type="match status" value="1"/>
</dbReference>
<dbReference type="KEGG" id="jde:Jden_2209"/>
<dbReference type="OrthoDB" id="9805177at2"/>
<dbReference type="PROSITE" id="PS00160">
    <property type="entry name" value="ALDOLASE_KDPG_KHG_2"/>
    <property type="match status" value="1"/>
</dbReference>
<dbReference type="InterPro" id="IPR013785">
    <property type="entry name" value="Aldolase_TIM"/>
</dbReference>
<evidence type="ECO:0000256" key="1">
    <source>
        <dbReference type="ARBA" id="ARBA00000654"/>
    </source>
</evidence>
<dbReference type="InterPro" id="IPR000887">
    <property type="entry name" value="Aldlse_KDPG_KHG"/>
</dbReference>
<keyword evidence="6" id="KW-0456">Lyase</keyword>
<evidence type="ECO:0000256" key="6">
    <source>
        <dbReference type="ARBA" id="ARBA00023239"/>
    </source>
</evidence>
<dbReference type="NCBIfam" id="TIGR01182">
    <property type="entry name" value="eda"/>
    <property type="match status" value="1"/>
</dbReference>
<dbReference type="CDD" id="cd00452">
    <property type="entry name" value="KDPG_aldolase"/>
    <property type="match status" value="1"/>
</dbReference>
<sequence>MTSPLDHITDHRIIPVVVIDDAATAATLGDALVDGGLPLAEITFRTSAAPDTISTLADRGDLIVGAGTITSVSDVDAAVQAGASFLVSPGLSQAVVERAAEHNILLIPGAVTATEVQRAVEWGVRTIKFFPAETSGGIAAIRALSAPFPAVSFIPTGGVTAMNLADYLALPSVVAVGGSWMVERSLIATRNVNAMTQRTTDALRIVRAYEKENAA</sequence>
<dbReference type="HOGENOM" id="CLU_077795_1_1_11"/>
<dbReference type="SUPFAM" id="SSF51569">
    <property type="entry name" value="Aldolase"/>
    <property type="match status" value="1"/>
</dbReference>
<dbReference type="InterPro" id="IPR031337">
    <property type="entry name" value="KDPG/KHG_AS_1"/>
</dbReference>
<dbReference type="PROSITE" id="PS00159">
    <property type="entry name" value="ALDOLASE_KDPG_KHG_1"/>
    <property type="match status" value="1"/>
</dbReference>
<evidence type="ECO:0000313" key="9">
    <source>
        <dbReference type="EMBL" id="ACV09846.1"/>
    </source>
</evidence>
<dbReference type="eggNOG" id="COG0800">
    <property type="taxonomic scope" value="Bacteria"/>
</dbReference>
<dbReference type="Proteomes" id="UP000000628">
    <property type="component" value="Chromosome"/>
</dbReference>
<comment type="similarity">
    <text evidence="3">Belongs to the KHG/KDPG aldolase family.</text>
</comment>
<dbReference type="InterPro" id="IPR031338">
    <property type="entry name" value="KDPG/KHG_AS_2"/>
</dbReference>
<dbReference type="RefSeq" id="WP_015772474.1">
    <property type="nucleotide sequence ID" value="NC_013174.1"/>
</dbReference>
<evidence type="ECO:0000256" key="2">
    <source>
        <dbReference type="ARBA" id="ARBA00004736"/>
    </source>
</evidence>
<protein>
    <recommendedName>
        <fullName evidence="5">2-dehydro-3-deoxy-phosphogluconate aldolase</fullName>
        <ecNumber evidence="5">4.1.2.14</ecNumber>
    </recommendedName>
</protein>
<evidence type="ECO:0000256" key="3">
    <source>
        <dbReference type="ARBA" id="ARBA00006906"/>
    </source>
</evidence>